<proteinExistence type="predicted"/>
<dbReference type="OrthoDB" id="9795336at2"/>
<keyword evidence="3" id="KW-0812">Transmembrane</keyword>
<dbReference type="KEGG" id="slt:Slit_1849"/>
<dbReference type="HOGENOM" id="CLU_102167_0_0_4"/>
<accession>D5CSZ2</accession>
<sequence length="187" mass="20552" precursor="true">MKRILLMLTGLLLCGSVGAMEVAGVNLPDSVQVDAHTLVLNGAGIRSKWFFKVYVGALYLPQRQSSAEAIIAYEHEHRMVLHMLRGLSSKRLYGAFSEAMELNRTPAEMAAMDAQLKQMKQIFDAVDEVKEGDVITLDYLPDSGTRIGVNGTARGTIAGMEFNRALLEIWLGRKPVQEDMKKGLLGG</sequence>
<keyword evidence="3" id="KW-0449">Lipoprotein</keyword>
<dbReference type="GO" id="GO:0016872">
    <property type="term" value="F:intramolecular lyase activity"/>
    <property type="evidence" value="ECO:0007669"/>
    <property type="project" value="InterPro"/>
</dbReference>
<keyword evidence="4" id="KW-1185">Reference proteome</keyword>
<keyword evidence="1" id="KW-0732">Signal</keyword>
<dbReference type="eggNOG" id="COG0810">
    <property type="taxonomic scope" value="Bacteria"/>
</dbReference>
<dbReference type="SUPFAM" id="SSF54626">
    <property type="entry name" value="Chalcone isomerase"/>
    <property type="match status" value="1"/>
</dbReference>
<dbReference type="AlphaFoldDB" id="D5CSZ2"/>
<dbReference type="EMBL" id="CP001965">
    <property type="protein sequence ID" value="ADE12078.1"/>
    <property type="molecule type" value="Genomic_DNA"/>
</dbReference>
<reference evidence="3 4" key="1">
    <citation type="submission" date="2010-03" db="EMBL/GenBank/DDBJ databases">
        <title>Complete sequence of Sideroxydans lithotrophicus ES-1.</title>
        <authorList>
            <consortium name="US DOE Joint Genome Institute"/>
            <person name="Lucas S."/>
            <person name="Copeland A."/>
            <person name="Lapidus A."/>
            <person name="Cheng J.-F."/>
            <person name="Bruce D."/>
            <person name="Goodwin L."/>
            <person name="Pitluck S."/>
            <person name="Munk A.C."/>
            <person name="Detter J.C."/>
            <person name="Han C."/>
            <person name="Tapia R."/>
            <person name="Larimer F."/>
            <person name="Land M."/>
            <person name="Hauser L."/>
            <person name="Kyrpides N."/>
            <person name="Ivanova N."/>
            <person name="Emerson D."/>
            <person name="Woyke T."/>
        </authorList>
    </citation>
    <scope>NUCLEOTIDE SEQUENCE [LARGE SCALE GENOMIC DNA]</scope>
    <source>
        <strain evidence="3 4">ES-1</strain>
    </source>
</reference>
<name>D5CSZ2_SIDLE</name>
<feature type="domain" description="Chalcone isomerase" evidence="2">
    <location>
        <begin position="19"/>
        <end position="186"/>
    </location>
</feature>
<gene>
    <name evidence="3" type="ordered locus">Slit_1849</name>
</gene>
<dbReference type="Proteomes" id="UP000001625">
    <property type="component" value="Chromosome"/>
</dbReference>
<feature type="chain" id="PRO_5003070090" evidence="1">
    <location>
        <begin position="20"/>
        <end position="187"/>
    </location>
</feature>
<dbReference type="InterPro" id="IPR016088">
    <property type="entry name" value="Chalcone_isomerase_3-sand"/>
</dbReference>
<dbReference type="STRING" id="580332.Slit_1849"/>
<feature type="signal peptide" evidence="1">
    <location>
        <begin position="1"/>
        <end position="19"/>
    </location>
</feature>
<dbReference type="Pfam" id="PF16036">
    <property type="entry name" value="Chalcone_3"/>
    <property type="match status" value="1"/>
</dbReference>
<dbReference type="Gene3D" id="3.50.70.10">
    <property type="match status" value="1"/>
</dbReference>
<dbReference type="RefSeq" id="WP_013029976.1">
    <property type="nucleotide sequence ID" value="NC_013959.1"/>
</dbReference>
<dbReference type="PANTHER" id="PTHR47698">
    <property type="entry name" value="FATTY-ACID-BINDING PROTEIN 3, CHLOROPLASTIC"/>
    <property type="match status" value="1"/>
</dbReference>
<dbReference type="InterPro" id="IPR016087">
    <property type="entry name" value="Chalcone_isomerase"/>
</dbReference>
<keyword evidence="3" id="KW-0472">Membrane</keyword>
<protein>
    <submittedName>
        <fullName evidence="3">Putative lipoprotein transmembrane</fullName>
    </submittedName>
</protein>
<evidence type="ECO:0000313" key="4">
    <source>
        <dbReference type="Proteomes" id="UP000001625"/>
    </source>
</evidence>
<dbReference type="PANTHER" id="PTHR47698:SF2">
    <property type="entry name" value="FATTY-ACID-BINDING PROTEIN 3, CHLOROPLASTIC"/>
    <property type="match status" value="1"/>
</dbReference>
<dbReference type="InterPro" id="IPR036298">
    <property type="entry name" value="Chalcone_isomerase_sf"/>
</dbReference>
<evidence type="ECO:0000313" key="3">
    <source>
        <dbReference type="EMBL" id="ADE12078.1"/>
    </source>
</evidence>
<evidence type="ECO:0000256" key="1">
    <source>
        <dbReference type="SAM" id="SignalP"/>
    </source>
</evidence>
<evidence type="ECO:0000259" key="2">
    <source>
        <dbReference type="Pfam" id="PF16036"/>
    </source>
</evidence>
<organism evidence="3 4">
    <name type="scientific">Sideroxydans lithotrophicus (strain ES-1)</name>
    <dbReference type="NCBI Taxonomy" id="580332"/>
    <lineage>
        <taxon>Bacteria</taxon>
        <taxon>Pseudomonadati</taxon>
        <taxon>Pseudomonadota</taxon>
        <taxon>Betaproteobacteria</taxon>
        <taxon>Nitrosomonadales</taxon>
        <taxon>Gallionellaceae</taxon>
        <taxon>Sideroxydans</taxon>
    </lineage>
</organism>